<dbReference type="EMBL" id="MU838999">
    <property type="protein sequence ID" value="KAK1770783.1"/>
    <property type="molecule type" value="Genomic_DNA"/>
</dbReference>
<dbReference type="PRINTS" id="PR00081">
    <property type="entry name" value="GDHRDH"/>
</dbReference>
<evidence type="ECO:0000313" key="5">
    <source>
        <dbReference type="Proteomes" id="UP001244011"/>
    </source>
</evidence>
<proteinExistence type="inferred from homology"/>
<dbReference type="Gene3D" id="3.40.50.720">
    <property type="entry name" value="NAD(P)-binding Rossmann-like Domain"/>
    <property type="match status" value="1"/>
</dbReference>
<dbReference type="Proteomes" id="UP001244011">
    <property type="component" value="Unassembled WGS sequence"/>
</dbReference>
<organism evidence="4 5">
    <name type="scientific">Phialemonium atrogriseum</name>
    <dbReference type="NCBI Taxonomy" id="1093897"/>
    <lineage>
        <taxon>Eukaryota</taxon>
        <taxon>Fungi</taxon>
        <taxon>Dikarya</taxon>
        <taxon>Ascomycota</taxon>
        <taxon>Pezizomycotina</taxon>
        <taxon>Sordariomycetes</taxon>
        <taxon>Sordariomycetidae</taxon>
        <taxon>Cephalothecales</taxon>
        <taxon>Cephalothecaceae</taxon>
        <taxon>Phialemonium</taxon>
    </lineage>
</organism>
<name>A0AAJ0C5Y6_9PEZI</name>
<dbReference type="InterPro" id="IPR002347">
    <property type="entry name" value="SDR_fam"/>
</dbReference>
<keyword evidence="5" id="KW-1185">Reference proteome</keyword>
<comment type="similarity">
    <text evidence="1">Belongs to the short-chain dehydrogenases/reductases (SDR) family.</text>
</comment>
<keyword evidence="2" id="KW-0521">NADP</keyword>
<comment type="caution">
    <text evidence="4">The sequence shown here is derived from an EMBL/GenBank/DDBJ whole genome shotgun (WGS) entry which is preliminary data.</text>
</comment>
<gene>
    <name evidence="4" type="ORF">QBC33DRAFT_525745</name>
</gene>
<dbReference type="InterPro" id="IPR036291">
    <property type="entry name" value="NAD(P)-bd_dom_sf"/>
</dbReference>
<dbReference type="GeneID" id="85310031"/>
<dbReference type="AlphaFoldDB" id="A0AAJ0C5Y6"/>
<dbReference type="GO" id="GO:0016491">
    <property type="term" value="F:oxidoreductase activity"/>
    <property type="evidence" value="ECO:0007669"/>
    <property type="project" value="UniProtKB-KW"/>
</dbReference>
<reference evidence="4" key="1">
    <citation type="submission" date="2023-06" db="EMBL/GenBank/DDBJ databases">
        <title>Genome-scale phylogeny and comparative genomics of the fungal order Sordariales.</title>
        <authorList>
            <consortium name="Lawrence Berkeley National Laboratory"/>
            <person name="Hensen N."/>
            <person name="Bonometti L."/>
            <person name="Westerberg I."/>
            <person name="Brannstrom I.O."/>
            <person name="Guillou S."/>
            <person name="Cros-Aarteil S."/>
            <person name="Calhoun S."/>
            <person name="Haridas S."/>
            <person name="Kuo A."/>
            <person name="Mondo S."/>
            <person name="Pangilinan J."/>
            <person name="Riley R."/>
            <person name="Labutti K."/>
            <person name="Andreopoulos B."/>
            <person name="Lipzen A."/>
            <person name="Chen C."/>
            <person name="Yanf M."/>
            <person name="Daum C."/>
            <person name="Ng V."/>
            <person name="Clum A."/>
            <person name="Steindorff A."/>
            <person name="Ohm R."/>
            <person name="Martin F."/>
            <person name="Silar P."/>
            <person name="Natvig D."/>
            <person name="Lalanne C."/>
            <person name="Gautier V."/>
            <person name="Ament-Velasquez S.L."/>
            <person name="Kruys A."/>
            <person name="Hutchinson M.I."/>
            <person name="Powell A.J."/>
            <person name="Barry K."/>
            <person name="Miller A.N."/>
            <person name="Grigoriev I.V."/>
            <person name="Debuchy R."/>
            <person name="Gladieux P."/>
            <person name="Thoren M.H."/>
            <person name="Johannesson H."/>
        </authorList>
    </citation>
    <scope>NUCLEOTIDE SEQUENCE</scope>
    <source>
        <strain evidence="4">8032-3</strain>
    </source>
</reference>
<dbReference type="PANTHER" id="PTHR24320:SF282">
    <property type="entry name" value="WW DOMAIN-CONTAINING OXIDOREDUCTASE"/>
    <property type="match status" value="1"/>
</dbReference>
<keyword evidence="3" id="KW-0560">Oxidoreductase</keyword>
<evidence type="ECO:0000256" key="3">
    <source>
        <dbReference type="ARBA" id="ARBA00023002"/>
    </source>
</evidence>
<dbReference type="Pfam" id="PF00106">
    <property type="entry name" value="adh_short"/>
    <property type="match status" value="1"/>
</dbReference>
<evidence type="ECO:0000256" key="2">
    <source>
        <dbReference type="ARBA" id="ARBA00022857"/>
    </source>
</evidence>
<evidence type="ECO:0000256" key="1">
    <source>
        <dbReference type="ARBA" id="ARBA00006484"/>
    </source>
</evidence>
<evidence type="ECO:0000313" key="4">
    <source>
        <dbReference type="EMBL" id="KAK1770783.1"/>
    </source>
</evidence>
<dbReference type="RefSeq" id="XP_060286996.1">
    <property type="nucleotide sequence ID" value="XM_060426844.1"/>
</dbReference>
<dbReference type="SUPFAM" id="SSF51735">
    <property type="entry name" value="NAD(P)-binding Rossmann-fold domains"/>
    <property type="match status" value="1"/>
</dbReference>
<accession>A0AAJ0C5Y6</accession>
<protein>
    <submittedName>
        <fullName evidence="4">Oxidoreductase</fullName>
    </submittedName>
</protein>
<sequence>MPRMWDPLTDAPDLHGKVAVVTGGNAGIGLVTVKYLALRGAKVYFTARSEAKAQKARDHLKASHPDIDLNNLVWLLLDLADLKTVTSAVEELKKKEDKVDILINNAGFVTGSTETVGPGWESHMAVCHVGHFVFTNGIMPLLKHALTYENADVRVVTLSSCVVCDFLPPNYDFHFDSPSFLTNPAPSYPWRWRYLNRHIFVVDMIRYGVAKAANMMFAQELQRLMDQQGLPIISTSVHPGGVATDSVTDIGNSVFGLLVRTTFITPDQGGVTPFFAATAKEVRDSPEKYKGRFLEPFGKVGTPHVVTKNEKQVRGLWDNTTAEANKYLVELGLAPLGSW</sequence>
<dbReference type="PANTHER" id="PTHR24320">
    <property type="entry name" value="RETINOL DEHYDROGENASE"/>
    <property type="match status" value="1"/>
</dbReference>